<keyword evidence="5" id="KW-0808">Transferase</keyword>
<dbReference type="InterPro" id="IPR003660">
    <property type="entry name" value="HAMP_dom"/>
</dbReference>
<evidence type="ECO:0000313" key="14">
    <source>
        <dbReference type="EMBL" id="AZB26963.1"/>
    </source>
</evidence>
<dbReference type="PROSITE" id="PS50885">
    <property type="entry name" value="HAMP"/>
    <property type="match status" value="1"/>
</dbReference>
<reference evidence="15" key="1">
    <citation type="submission" date="2018-11" db="EMBL/GenBank/DDBJ databases">
        <title>Proposal to divide the Flavobacteriaceae and reorganize its genera based on Amino Acid Identity values calculated from whole genome sequences.</title>
        <authorList>
            <person name="Nicholson A.C."/>
            <person name="Gulvik C.A."/>
            <person name="Whitney A.M."/>
            <person name="Humrighouse B.W."/>
            <person name="Bell M."/>
            <person name="Holmes B."/>
            <person name="Steigerwalt A.G."/>
            <person name="Villarma A."/>
            <person name="Sheth M."/>
            <person name="Batra D."/>
            <person name="Pryor J."/>
            <person name="Bernardet J.-F."/>
            <person name="Hugo C."/>
            <person name="Kampfer P."/>
            <person name="Newman J."/>
            <person name="McQuiston J.R."/>
        </authorList>
    </citation>
    <scope>NUCLEOTIDE SEQUENCE [LARGE SCALE GENOMIC DNA]</scope>
    <source>
        <strain evidence="15">G0229</strain>
    </source>
</reference>
<dbReference type="SMART" id="SM00388">
    <property type="entry name" value="HisKA"/>
    <property type="match status" value="1"/>
</dbReference>
<dbReference type="CDD" id="cd00082">
    <property type="entry name" value="HisKA"/>
    <property type="match status" value="1"/>
</dbReference>
<dbReference type="SMART" id="SM00387">
    <property type="entry name" value="HATPase_c"/>
    <property type="match status" value="1"/>
</dbReference>
<dbReference type="Gene3D" id="1.10.287.130">
    <property type="match status" value="1"/>
</dbReference>
<dbReference type="Gene3D" id="6.10.340.10">
    <property type="match status" value="1"/>
</dbReference>
<accession>A0A3G6TGE3</accession>
<dbReference type="PANTHER" id="PTHR45436">
    <property type="entry name" value="SENSOR HISTIDINE KINASE YKOH"/>
    <property type="match status" value="1"/>
</dbReference>
<dbReference type="CDD" id="cd06225">
    <property type="entry name" value="HAMP"/>
    <property type="match status" value="1"/>
</dbReference>
<comment type="catalytic activity">
    <reaction evidence="1">
        <text>ATP + protein L-histidine = ADP + protein N-phospho-L-histidine.</text>
        <dbReference type="EC" id="2.7.13.3"/>
    </reaction>
</comment>
<evidence type="ECO:0000256" key="7">
    <source>
        <dbReference type="ARBA" id="ARBA00022777"/>
    </source>
</evidence>
<evidence type="ECO:0000256" key="4">
    <source>
        <dbReference type="ARBA" id="ARBA00022553"/>
    </source>
</evidence>
<evidence type="ECO:0000256" key="10">
    <source>
        <dbReference type="ARBA" id="ARBA00023136"/>
    </source>
</evidence>
<feature type="transmembrane region" description="Helical" evidence="11">
    <location>
        <begin position="12"/>
        <end position="34"/>
    </location>
</feature>
<evidence type="ECO:0000256" key="6">
    <source>
        <dbReference type="ARBA" id="ARBA00022692"/>
    </source>
</evidence>
<dbReference type="Pfam" id="PF00672">
    <property type="entry name" value="HAMP"/>
    <property type="match status" value="1"/>
</dbReference>
<feature type="transmembrane region" description="Helical" evidence="11">
    <location>
        <begin position="161"/>
        <end position="184"/>
    </location>
</feature>
<dbReference type="Pfam" id="PF00512">
    <property type="entry name" value="HisKA"/>
    <property type="match status" value="1"/>
</dbReference>
<dbReference type="PROSITE" id="PS50109">
    <property type="entry name" value="HIS_KIN"/>
    <property type="match status" value="1"/>
</dbReference>
<dbReference type="SUPFAM" id="SSF55874">
    <property type="entry name" value="ATPase domain of HSP90 chaperone/DNA topoisomerase II/histidine kinase"/>
    <property type="match status" value="1"/>
</dbReference>
<organism evidence="14 15">
    <name type="scientific">Chryseobacterium bernardetii</name>
    <dbReference type="NCBI Taxonomy" id="1241978"/>
    <lineage>
        <taxon>Bacteria</taxon>
        <taxon>Pseudomonadati</taxon>
        <taxon>Bacteroidota</taxon>
        <taxon>Flavobacteriia</taxon>
        <taxon>Flavobacteriales</taxon>
        <taxon>Weeksellaceae</taxon>
        <taxon>Chryseobacterium group</taxon>
        <taxon>Chryseobacterium</taxon>
    </lineage>
</organism>
<gene>
    <name evidence="14" type="ORF">EG339_21425</name>
</gene>
<sequence>MKLSFKKRIATYNLLATAILIAVSFIMIYTVVYYTSYQHLDSDISTEKKEIFKNLNISGDSIAMNKMEEWEEAEHKQLEANPVFIQIVDMNGKTIFQSANLQRNIFLFNPNARKILFFNSTVSNQKIRQGQFPVYNDKDKIIGQLTIGISRQESHNVLHNLFIVLCVVFITIVSVLYFIMYFVASRAIAPIQGLINSASQITYTNLDSRLPLPDNKDEIFRLAATINELLHRLEVSFLQQKQFISDASHEMQTPLAAIKGTMEVLLRKPRTQQYYEDKAREVLIQTDRLSLLYDQLLQLARLESNILTVHKKDILLFSLIGKIESSYTSAIDEKSIKFHNNIPKDFSVKADEMMLERILDNLIANAVKYNVANGTVSCSWDASTHSILIEDTGIGISKDQLPFLFNPFYRADDSRSTQIPGSGLGLSIVKRLCGLQNIDITVESTKGKGTAFRLHFIS</sequence>
<dbReference type="Gene3D" id="3.30.565.10">
    <property type="entry name" value="Histidine kinase-like ATPase, C-terminal domain"/>
    <property type="match status" value="1"/>
</dbReference>
<dbReference type="GO" id="GO:0000155">
    <property type="term" value="F:phosphorelay sensor kinase activity"/>
    <property type="evidence" value="ECO:0007669"/>
    <property type="project" value="InterPro"/>
</dbReference>
<dbReference type="SMART" id="SM00304">
    <property type="entry name" value="HAMP"/>
    <property type="match status" value="1"/>
</dbReference>
<evidence type="ECO:0000256" key="9">
    <source>
        <dbReference type="ARBA" id="ARBA00023012"/>
    </source>
</evidence>
<evidence type="ECO:0000256" key="1">
    <source>
        <dbReference type="ARBA" id="ARBA00000085"/>
    </source>
</evidence>
<evidence type="ECO:0000313" key="15">
    <source>
        <dbReference type="Proteomes" id="UP000271193"/>
    </source>
</evidence>
<proteinExistence type="predicted"/>
<dbReference type="KEGG" id="cben:EG339_21425"/>
<dbReference type="SUPFAM" id="SSF47384">
    <property type="entry name" value="Homodimeric domain of signal transducing histidine kinase"/>
    <property type="match status" value="1"/>
</dbReference>
<dbReference type="EMBL" id="CP033932">
    <property type="protein sequence ID" value="AZB26963.1"/>
    <property type="molecule type" value="Genomic_DNA"/>
</dbReference>
<keyword evidence="15" id="KW-1185">Reference proteome</keyword>
<keyword evidence="8 11" id="KW-1133">Transmembrane helix</keyword>
<dbReference type="EC" id="2.7.13.3" evidence="3"/>
<evidence type="ECO:0000259" key="12">
    <source>
        <dbReference type="PROSITE" id="PS50109"/>
    </source>
</evidence>
<dbReference type="InterPro" id="IPR003661">
    <property type="entry name" value="HisK_dim/P_dom"/>
</dbReference>
<keyword evidence="4" id="KW-0597">Phosphoprotein</keyword>
<name>A0A3G6TGE3_9FLAO</name>
<dbReference type="RefSeq" id="WP_123871874.1">
    <property type="nucleotide sequence ID" value="NZ_CP033932.1"/>
</dbReference>
<dbReference type="GeneID" id="99067367"/>
<feature type="domain" description="HAMP" evidence="13">
    <location>
        <begin position="185"/>
        <end position="238"/>
    </location>
</feature>
<keyword evidence="10 11" id="KW-0472">Membrane</keyword>
<dbReference type="GO" id="GO:0005886">
    <property type="term" value="C:plasma membrane"/>
    <property type="evidence" value="ECO:0007669"/>
    <property type="project" value="TreeGrafter"/>
</dbReference>
<feature type="domain" description="Histidine kinase" evidence="12">
    <location>
        <begin position="246"/>
        <end position="458"/>
    </location>
</feature>
<dbReference type="InterPro" id="IPR003594">
    <property type="entry name" value="HATPase_dom"/>
</dbReference>
<dbReference type="InterPro" id="IPR036890">
    <property type="entry name" value="HATPase_C_sf"/>
</dbReference>
<dbReference type="InterPro" id="IPR005467">
    <property type="entry name" value="His_kinase_dom"/>
</dbReference>
<dbReference type="InterPro" id="IPR004358">
    <property type="entry name" value="Sig_transdc_His_kin-like_C"/>
</dbReference>
<dbReference type="SUPFAM" id="SSF158472">
    <property type="entry name" value="HAMP domain-like"/>
    <property type="match status" value="1"/>
</dbReference>
<dbReference type="InterPro" id="IPR036097">
    <property type="entry name" value="HisK_dim/P_sf"/>
</dbReference>
<dbReference type="Proteomes" id="UP000271193">
    <property type="component" value="Chromosome"/>
</dbReference>
<dbReference type="FunFam" id="3.30.565.10:FF:000006">
    <property type="entry name" value="Sensor histidine kinase WalK"/>
    <property type="match status" value="1"/>
</dbReference>
<comment type="subcellular location">
    <subcellularLocation>
        <location evidence="2">Membrane</location>
    </subcellularLocation>
</comment>
<keyword evidence="6 11" id="KW-0812">Transmembrane</keyword>
<evidence type="ECO:0000256" key="5">
    <source>
        <dbReference type="ARBA" id="ARBA00022679"/>
    </source>
</evidence>
<evidence type="ECO:0000256" key="8">
    <source>
        <dbReference type="ARBA" id="ARBA00022989"/>
    </source>
</evidence>
<evidence type="ECO:0000256" key="3">
    <source>
        <dbReference type="ARBA" id="ARBA00012438"/>
    </source>
</evidence>
<dbReference type="AlphaFoldDB" id="A0A3G6TGE3"/>
<keyword evidence="7" id="KW-0418">Kinase</keyword>
<keyword evidence="9" id="KW-0902">Two-component regulatory system</keyword>
<evidence type="ECO:0000256" key="2">
    <source>
        <dbReference type="ARBA" id="ARBA00004370"/>
    </source>
</evidence>
<protein>
    <recommendedName>
        <fullName evidence="3">histidine kinase</fullName>
        <ecNumber evidence="3">2.7.13.3</ecNumber>
    </recommendedName>
</protein>
<dbReference type="PANTHER" id="PTHR45436:SF5">
    <property type="entry name" value="SENSOR HISTIDINE KINASE TRCS"/>
    <property type="match status" value="1"/>
</dbReference>
<dbReference type="InterPro" id="IPR050428">
    <property type="entry name" value="TCS_sensor_his_kinase"/>
</dbReference>
<evidence type="ECO:0000256" key="11">
    <source>
        <dbReference type="SAM" id="Phobius"/>
    </source>
</evidence>
<dbReference type="PRINTS" id="PR00344">
    <property type="entry name" value="BCTRLSENSOR"/>
</dbReference>
<evidence type="ECO:0000259" key="13">
    <source>
        <dbReference type="PROSITE" id="PS50885"/>
    </source>
</evidence>
<dbReference type="Pfam" id="PF02518">
    <property type="entry name" value="HATPase_c"/>
    <property type="match status" value="1"/>
</dbReference>